<proteinExistence type="inferred from homology"/>
<dbReference type="UniPathway" id="UPA00053">
    <property type="reaction ID" value="UER00088"/>
</dbReference>
<keyword evidence="2 7" id="KW-0808">Transferase</keyword>
<evidence type="ECO:0000313" key="8">
    <source>
        <dbReference type="EMBL" id="PTQ99785.1"/>
    </source>
</evidence>
<keyword evidence="7" id="KW-0460">Magnesium</keyword>
<dbReference type="GO" id="GO:0009423">
    <property type="term" value="P:chorismate biosynthetic process"/>
    <property type="evidence" value="ECO:0007669"/>
    <property type="project" value="UniProtKB-UniRule"/>
</dbReference>
<gene>
    <name evidence="7" type="primary">aroK</name>
    <name evidence="8" type="ORF">C8P68_102615</name>
</gene>
<comment type="subunit">
    <text evidence="7">Monomer.</text>
</comment>
<feature type="binding site" evidence="7">
    <location>
        <begin position="21"/>
        <end position="26"/>
    </location>
    <ligand>
        <name>ATP</name>
        <dbReference type="ChEBI" id="CHEBI:30616"/>
    </ligand>
</feature>
<comment type="cofactor">
    <cofactor evidence="7">
        <name>Mg(2+)</name>
        <dbReference type="ChEBI" id="CHEBI:18420"/>
    </cofactor>
    <text evidence="7">Binds 1 Mg(2+) ion per subunit.</text>
</comment>
<dbReference type="GO" id="GO:0008652">
    <property type="term" value="P:amino acid biosynthetic process"/>
    <property type="evidence" value="ECO:0007669"/>
    <property type="project" value="UniProtKB-KW"/>
</dbReference>
<dbReference type="EC" id="2.7.1.71" evidence="7"/>
<comment type="catalytic activity">
    <reaction evidence="7">
        <text>shikimate + ATP = 3-phosphoshikimate + ADP + H(+)</text>
        <dbReference type="Rhea" id="RHEA:13121"/>
        <dbReference type="ChEBI" id="CHEBI:15378"/>
        <dbReference type="ChEBI" id="CHEBI:30616"/>
        <dbReference type="ChEBI" id="CHEBI:36208"/>
        <dbReference type="ChEBI" id="CHEBI:145989"/>
        <dbReference type="ChEBI" id="CHEBI:456216"/>
        <dbReference type="EC" id="2.7.1.71"/>
    </reaction>
</comment>
<keyword evidence="6 7" id="KW-0057">Aromatic amino acid biosynthesis</keyword>
<dbReference type="CDD" id="cd00464">
    <property type="entry name" value="SK"/>
    <property type="match status" value="1"/>
</dbReference>
<comment type="subcellular location">
    <subcellularLocation>
        <location evidence="7">Cytoplasm</location>
    </subcellularLocation>
</comment>
<evidence type="ECO:0000256" key="3">
    <source>
        <dbReference type="ARBA" id="ARBA00022741"/>
    </source>
</evidence>
<evidence type="ECO:0000313" key="9">
    <source>
        <dbReference type="Proteomes" id="UP000244168"/>
    </source>
</evidence>
<dbReference type="PANTHER" id="PTHR21087:SF16">
    <property type="entry name" value="SHIKIMATE KINASE 1, CHLOROPLASTIC"/>
    <property type="match status" value="1"/>
</dbReference>
<evidence type="ECO:0000256" key="5">
    <source>
        <dbReference type="ARBA" id="ARBA00022840"/>
    </source>
</evidence>
<comment type="caution">
    <text evidence="7">Lacks conserved residue(s) required for the propagation of feature annotation.</text>
</comment>
<evidence type="ECO:0000256" key="2">
    <source>
        <dbReference type="ARBA" id="ARBA00022679"/>
    </source>
</evidence>
<dbReference type="Pfam" id="PF01202">
    <property type="entry name" value="SKI"/>
    <property type="match status" value="1"/>
</dbReference>
<dbReference type="InterPro" id="IPR000623">
    <property type="entry name" value="Shikimate_kinase/TSH1"/>
</dbReference>
<dbReference type="OrthoDB" id="9800332at2"/>
<keyword evidence="7" id="KW-0963">Cytoplasm</keyword>
<dbReference type="GO" id="GO:0005524">
    <property type="term" value="F:ATP binding"/>
    <property type="evidence" value="ECO:0007669"/>
    <property type="project" value="UniProtKB-UniRule"/>
</dbReference>
<dbReference type="AlphaFoldDB" id="A0A2T5JDR5"/>
<dbReference type="EMBL" id="QAOQ01000002">
    <property type="protein sequence ID" value="PTQ99785.1"/>
    <property type="molecule type" value="Genomic_DNA"/>
</dbReference>
<keyword evidence="4 7" id="KW-0418">Kinase</keyword>
<dbReference type="GO" id="GO:0004765">
    <property type="term" value="F:shikimate kinase activity"/>
    <property type="evidence" value="ECO:0007669"/>
    <property type="project" value="UniProtKB-UniRule"/>
</dbReference>
<dbReference type="RefSeq" id="WP_107827698.1">
    <property type="nucleotide sequence ID" value="NZ_CP160205.1"/>
</dbReference>
<reference evidence="8 9" key="1">
    <citation type="submission" date="2018-04" db="EMBL/GenBank/DDBJ databases">
        <title>Genomic Encyclopedia of Archaeal and Bacterial Type Strains, Phase II (KMG-II): from individual species to whole genera.</title>
        <authorList>
            <person name="Goeker M."/>
        </authorList>
    </citation>
    <scope>NUCLEOTIDE SEQUENCE [LARGE SCALE GENOMIC DNA]</scope>
    <source>
        <strain evidence="8 9">DSM 26809</strain>
    </source>
</reference>
<dbReference type="PRINTS" id="PR01100">
    <property type="entry name" value="SHIKIMTKNASE"/>
</dbReference>
<feature type="binding site" evidence="7">
    <location>
        <position position="67"/>
    </location>
    <ligand>
        <name>substrate</name>
    </ligand>
</feature>
<dbReference type="InterPro" id="IPR027417">
    <property type="entry name" value="P-loop_NTPase"/>
</dbReference>
<evidence type="ECO:0000256" key="1">
    <source>
        <dbReference type="ARBA" id="ARBA00022605"/>
    </source>
</evidence>
<feature type="binding site" evidence="7">
    <location>
        <position position="43"/>
    </location>
    <ligand>
        <name>substrate</name>
    </ligand>
</feature>
<comment type="caution">
    <text evidence="8">The sequence shown here is derived from an EMBL/GenBank/DDBJ whole genome shotgun (WGS) entry which is preliminary data.</text>
</comment>
<evidence type="ECO:0000256" key="7">
    <source>
        <dbReference type="HAMAP-Rule" id="MF_00109"/>
    </source>
</evidence>
<comment type="pathway">
    <text evidence="7">Metabolic intermediate biosynthesis; chorismate biosynthesis; chorismate from D-erythrose 4-phosphate and phosphoenolpyruvate: step 5/7.</text>
</comment>
<feature type="binding site" evidence="7">
    <location>
        <position position="150"/>
    </location>
    <ligand>
        <name>substrate</name>
    </ligand>
</feature>
<keyword evidence="5 7" id="KW-0067">ATP-binding</keyword>
<dbReference type="Proteomes" id="UP000244168">
    <property type="component" value="Unassembled WGS sequence"/>
</dbReference>
<feature type="binding site" evidence="7">
    <location>
        <position position="25"/>
    </location>
    <ligand>
        <name>Mg(2+)</name>
        <dbReference type="ChEBI" id="CHEBI:18420"/>
    </ligand>
</feature>
<protein>
    <recommendedName>
        <fullName evidence="7">Shikimate kinase</fullName>
        <shortName evidence="7">SK</shortName>
        <ecNumber evidence="7">2.7.1.71</ecNumber>
    </recommendedName>
</protein>
<dbReference type="GO" id="GO:0000287">
    <property type="term" value="F:magnesium ion binding"/>
    <property type="evidence" value="ECO:0007669"/>
    <property type="project" value="UniProtKB-UniRule"/>
</dbReference>
<keyword evidence="1 7" id="KW-0028">Amino-acid biosynthesis</keyword>
<name>A0A2T5JDR5_9SPHI</name>
<organism evidence="8 9">
    <name type="scientific">Mucilaginibacter yixingensis</name>
    <dbReference type="NCBI Taxonomy" id="1295612"/>
    <lineage>
        <taxon>Bacteria</taxon>
        <taxon>Pseudomonadati</taxon>
        <taxon>Bacteroidota</taxon>
        <taxon>Sphingobacteriia</taxon>
        <taxon>Sphingobacteriales</taxon>
        <taxon>Sphingobacteriaceae</taxon>
        <taxon>Mucilaginibacter</taxon>
    </lineage>
</organism>
<sequence length="184" mass="20510">MTNANAPDASAHRIFLIGYMGCGKTTWGKKLAARLNYAFVDLDTILEEKEGMTIPEYFTTHGEAAFRNLESAILKSGDYPQRAVISTGGGLPCFFDNLEWMNANGQTIYMNLPPAVLASRLDNGKDERPIIRGKHGDELIAFIEEKLAEREGFYTQAQHTINGINMSVERLMDELGIEHPEENV</sequence>
<feature type="binding site" evidence="7">
    <location>
        <position position="89"/>
    </location>
    <ligand>
        <name>substrate</name>
    </ligand>
</feature>
<evidence type="ECO:0000256" key="4">
    <source>
        <dbReference type="ARBA" id="ARBA00022777"/>
    </source>
</evidence>
<comment type="similarity">
    <text evidence="7">Belongs to the shikimate kinase family.</text>
</comment>
<dbReference type="PANTHER" id="PTHR21087">
    <property type="entry name" value="SHIKIMATE KINASE"/>
    <property type="match status" value="1"/>
</dbReference>
<dbReference type="HAMAP" id="MF_00109">
    <property type="entry name" value="Shikimate_kinase"/>
    <property type="match status" value="1"/>
</dbReference>
<dbReference type="Gene3D" id="3.40.50.300">
    <property type="entry name" value="P-loop containing nucleotide triphosphate hydrolases"/>
    <property type="match status" value="1"/>
</dbReference>
<dbReference type="InterPro" id="IPR031322">
    <property type="entry name" value="Shikimate/glucono_kinase"/>
</dbReference>
<dbReference type="GO" id="GO:0005829">
    <property type="term" value="C:cytosol"/>
    <property type="evidence" value="ECO:0007669"/>
    <property type="project" value="TreeGrafter"/>
</dbReference>
<evidence type="ECO:0000256" key="6">
    <source>
        <dbReference type="ARBA" id="ARBA00023141"/>
    </source>
</evidence>
<dbReference type="SUPFAM" id="SSF52540">
    <property type="entry name" value="P-loop containing nucleoside triphosphate hydrolases"/>
    <property type="match status" value="1"/>
</dbReference>
<feature type="binding site" evidence="7">
    <location>
        <position position="128"/>
    </location>
    <ligand>
        <name>ATP</name>
        <dbReference type="ChEBI" id="CHEBI:30616"/>
    </ligand>
</feature>
<comment type="function">
    <text evidence="7">Catalyzes the specific phosphorylation of the 3-hydroxyl group of shikimic acid using ATP as a cosubstrate.</text>
</comment>
<keyword evidence="9" id="KW-1185">Reference proteome</keyword>
<accession>A0A2T5JDR5</accession>
<keyword evidence="7" id="KW-0479">Metal-binding</keyword>
<dbReference type="GO" id="GO:0009073">
    <property type="term" value="P:aromatic amino acid family biosynthetic process"/>
    <property type="evidence" value="ECO:0007669"/>
    <property type="project" value="UniProtKB-KW"/>
</dbReference>
<keyword evidence="3 7" id="KW-0547">Nucleotide-binding</keyword>